<dbReference type="SUPFAM" id="SSF51905">
    <property type="entry name" value="FAD/NAD(P)-binding domain"/>
    <property type="match status" value="1"/>
</dbReference>
<keyword evidence="2" id="KW-0560">Oxidoreductase</keyword>
<dbReference type="GO" id="GO:0004497">
    <property type="term" value="F:monooxygenase activity"/>
    <property type="evidence" value="ECO:0007669"/>
    <property type="project" value="UniProtKB-KW"/>
</dbReference>
<dbReference type="PANTHER" id="PTHR46865:SF2">
    <property type="entry name" value="MONOOXYGENASE"/>
    <property type="match status" value="1"/>
</dbReference>
<feature type="domain" description="FAD-binding" evidence="1">
    <location>
        <begin position="2"/>
        <end position="332"/>
    </location>
</feature>
<dbReference type="RefSeq" id="WP_379520035.1">
    <property type="nucleotide sequence ID" value="NZ_JBHSPA010000055.1"/>
</dbReference>
<evidence type="ECO:0000313" key="3">
    <source>
        <dbReference type="Proteomes" id="UP001596058"/>
    </source>
</evidence>
<dbReference type="PANTHER" id="PTHR46865">
    <property type="entry name" value="OXIDOREDUCTASE-RELATED"/>
    <property type="match status" value="1"/>
</dbReference>
<dbReference type="Gene3D" id="3.30.9.10">
    <property type="entry name" value="D-Amino Acid Oxidase, subunit A, domain 2"/>
    <property type="match status" value="1"/>
</dbReference>
<dbReference type="Gene3D" id="3.50.50.60">
    <property type="entry name" value="FAD/NAD(P)-binding domain"/>
    <property type="match status" value="1"/>
</dbReference>
<dbReference type="InterPro" id="IPR051704">
    <property type="entry name" value="FAD_aromatic-hydroxylase"/>
</dbReference>
<evidence type="ECO:0000313" key="2">
    <source>
        <dbReference type="EMBL" id="MFC5830558.1"/>
    </source>
</evidence>
<name>A0ABW1D031_9ACTN</name>
<reference evidence="3" key="1">
    <citation type="journal article" date="2019" name="Int. J. Syst. Evol. Microbiol.">
        <title>The Global Catalogue of Microorganisms (GCM) 10K type strain sequencing project: providing services to taxonomists for standard genome sequencing and annotation.</title>
        <authorList>
            <consortium name="The Broad Institute Genomics Platform"/>
            <consortium name="The Broad Institute Genome Sequencing Center for Infectious Disease"/>
            <person name="Wu L."/>
            <person name="Ma J."/>
        </authorList>
    </citation>
    <scope>NUCLEOTIDE SEQUENCE [LARGE SCALE GENOMIC DNA]</scope>
    <source>
        <strain evidence="3">CCUG 53903</strain>
    </source>
</reference>
<dbReference type="EMBL" id="JBHSPA010000055">
    <property type="protein sequence ID" value="MFC5830558.1"/>
    <property type="molecule type" value="Genomic_DNA"/>
</dbReference>
<dbReference type="Proteomes" id="UP001596058">
    <property type="component" value="Unassembled WGS sequence"/>
</dbReference>
<evidence type="ECO:0000259" key="1">
    <source>
        <dbReference type="Pfam" id="PF01494"/>
    </source>
</evidence>
<accession>A0ABW1D031</accession>
<comment type="caution">
    <text evidence="2">The sequence shown here is derived from an EMBL/GenBank/DDBJ whole genome shotgun (WGS) entry which is preliminary data.</text>
</comment>
<dbReference type="InterPro" id="IPR002938">
    <property type="entry name" value="FAD-bd"/>
</dbReference>
<dbReference type="InterPro" id="IPR036188">
    <property type="entry name" value="FAD/NAD-bd_sf"/>
</dbReference>
<keyword evidence="3" id="KW-1185">Reference proteome</keyword>
<keyword evidence="2" id="KW-0503">Monooxygenase</keyword>
<dbReference type="PRINTS" id="PR00420">
    <property type="entry name" value="RNGMNOXGNASE"/>
</dbReference>
<proteinExistence type="predicted"/>
<sequence length="407" mass="44974">MDILISGASVAGPALAFWLNRYGHRTTIVERAPSLREGGYSVDFRGEAHLTVLRRMGVLDAIEQAQTNMGAMWNVNVDGKKLVAMPGDLFAGDVEILRGDLARILYDATRLSTEYVFDDSIASIDQDRDGVTVGFERGPTRRFDLVVGADGLHSNVRSLAFGPESAFVSHLGLYCAVFTTDNYLGLDHTGHAYNSPGRMVALYSARENTEAKALFWFGSPVLDYDRRDVAGQRELLARAFEGVGWEAPELLRRMRRADDFYFDSISQVRLDSWSRGRVVLLGDAAACPSPLSGMGTGLAMISAYVLAGELAAEPDHRAAFERYEREVRDYATGCQESAVGVAKFMVPENRFMAWFMNQNYRLLPYLPWKGMMAKSVRKTASAITLKDYEVSRPAGPAPRPRPSGRAS</sequence>
<organism evidence="2 3">
    <name type="scientific">Nonomuraea insulae</name>
    <dbReference type="NCBI Taxonomy" id="1616787"/>
    <lineage>
        <taxon>Bacteria</taxon>
        <taxon>Bacillati</taxon>
        <taxon>Actinomycetota</taxon>
        <taxon>Actinomycetes</taxon>
        <taxon>Streptosporangiales</taxon>
        <taxon>Streptosporangiaceae</taxon>
        <taxon>Nonomuraea</taxon>
    </lineage>
</organism>
<protein>
    <submittedName>
        <fullName evidence="2">FAD-dependent monooxygenase</fullName>
    </submittedName>
</protein>
<dbReference type="Pfam" id="PF01494">
    <property type="entry name" value="FAD_binding_3"/>
    <property type="match status" value="1"/>
</dbReference>
<gene>
    <name evidence="2" type="ORF">ACFPZ3_42450</name>
</gene>